<reference evidence="5" key="2">
    <citation type="submission" date="2025-08" db="UniProtKB">
        <authorList>
            <consortium name="Ensembl"/>
        </authorList>
    </citation>
    <scope>IDENTIFICATION</scope>
</reference>
<organism evidence="5 6">
    <name type="scientific">Ailuropoda melanoleuca</name>
    <name type="common">Giant panda</name>
    <dbReference type="NCBI Taxonomy" id="9646"/>
    <lineage>
        <taxon>Eukaryota</taxon>
        <taxon>Metazoa</taxon>
        <taxon>Chordata</taxon>
        <taxon>Craniata</taxon>
        <taxon>Vertebrata</taxon>
        <taxon>Euteleostomi</taxon>
        <taxon>Mammalia</taxon>
        <taxon>Eutheria</taxon>
        <taxon>Laurasiatheria</taxon>
        <taxon>Carnivora</taxon>
        <taxon>Caniformia</taxon>
        <taxon>Ursidae</taxon>
        <taxon>Ailuropoda</taxon>
    </lineage>
</organism>
<evidence type="ECO:0000256" key="2">
    <source>
        <dbReference type="ARBA" id="ARBA00059339"/>
    </source>
</evidence>
<dbReference type="GeneTree" id="ENSGT00980000200950"/>
<evidence type="ECO:0000313" key="5">
    <source>
        <dbReference type="Ensembl" id="ENSAMEP00000040302.1"/>
    </source>
</evidence>
<dbReference type="GO" id="GO:0045259">
    <property type="term" value="C:proton-transporting ATP synthase complex"/>
    <property type="evidence" value="ECO:0007669"/>
    <property type="project" value="InterPro"/>
</dbReference>
<dbReference type="InterPro" id="IPR036204">
    <property type="entry name" value="ATP_synth_f6_sf_mt"/>
</dbReference>
<evidence type="ECO:0000256" key="4">
    <source>
        <dbReference type="ARBA" id="ARBA00073749"/>
    </source>
</evidence>
<accession>A0A7N5KHG4</accession>
<dbReference type="GO" id="GO:0015078">
    <property type="term" value="F:proton transmembrane transporter activity"/>
    <property type="evidence" value="ECO:0007669"/>
    <property type="project" value="InterPro"/>
</dbReference>
<protein>
    <recommendedName>
        <fullName evidence="4">ATP synthase peripheral stalk subunit F6, mitochondrial</fullName>
    </recommendedName>
    <alternativeName>
        <fullName evidence="1">ATP synthase peripheral stalk subunit F6</fullName>
    </alternativeName>
</protein>
<name>A0A7N5KHG4_AILME</name>
<dbReference type="GO" id="GO:0015986">
    <property type="term" value="P:proton motive force-driven ATP synthesis"/>
    <property type="evidence" value="ECO:0007669"/>
    <property type="project" value="InterPro"/>
</dbReference>
<comment type="function">
    <text evidence="2">Subunit F6, of the mitochondrial membrane ATP synthase complex (F(1)F(0) ATP synthase or Complex V) that produces ATP from ADP in the presence of a proton gradient across the membrane which is generated by electron transport complexes of the respiratory chain. ATP synthase complex consist of a soluble F(1) head domain - the catalytic core - and a membrane F(1) domain - the membrane proton channel. These two domains are linked by a central stalk rotating inside the F(1) region and a stationary peripheral stalk. During catalysis, ATP synthesis in the catalytic domain of F(1) is coupled via a rotary mechanism of the central stalk subunits to proton translocation. In vivo, can only synthesize ATP although its ATP hydrolase activity can be activated artificially in vitro. Part of the complex F(0) domain. Part of the complex F(0) domain and the peripheric stalk, which acts as a stator to hold the catalytic alpha(3)beta(3) subcomplex and subunit a/ATP6 static relative to the rotary elements.</text>
</comment>
<proteinExistence type="predicted"/>
<dbReference type="Proteomes" id="UP000008912">
    <property type="component" value="Unassembled WGS sequence"/>
</dbReference>
<evidence type="ECO:0000256" key="3">
    <source>
        <dbReference type="ARBA" id="ARBA00064647"/>
    </source>
</evidence>
<dbReference type="InParanoid" id="A0A7N5KHG4"/>
<dbReference type="Ensembl" id="ENSAMET00000040815.1">
    <property type="protein sequence ID" value="ENSAMEP00000040302.1"/>
    <property type="gene ID" value="ENSAMEG00000029391.1"/>
</dbReference>
<reference evidence="5 6" key="1">
    <citation type="journal article" date="2010" name="Nature">
        <title>The sequence and de novo assembly of the giant panda genome.</title>
        <authorList>
            <person name="Li R."/>
            <person name="Fan W."/>
            <person name="Tian G."/>
            <person name="Zhu H."/>
            <person name="He L."/>
            <person name="Cai J."/>
            <person name="Huang Q."/>
            <person name="Cai Q."/>
            <person name="Li B."/>
            <person name="Bai Y."/>
            <person name="Zhang Z."/>
            <person name="Zhang Y."/>
            <person name="Wang W."/>
            <person name="Li J."/>
            <person name="Wei F."/>
            <person name="Li H."/>
            <person name="Jian M."/>
            <person name="Li J."/>
            <person name="Zhang Z."/>
            <person name="Nielsen R."/>
            <person name="Li D."/>
            <person name="Gu W."/>
            <person name="Yang Z."/>
            <person name="Xuan Z."/>
            <person name="Ryder O.A."/>
            <person name="Leung F.C."/>
            <person name="Zhou Y."/>
            <person name="Cao J."/>
            <person name="Sun X."/>
            <person name="Fu Y."/>
            <person name="Fang X."/>
            <person name="Guo X."/>
            <person name="Wang B."/>
            <person name="Hou R."/>
            <person name="Shen F."/>
            <person name="Mu B."/>
            <person name="Ni P."/>
            <person name="Lin R."/>
            <person name="Qian W."/>
            <person name="Wang G."/>
            <person name="Yu C."/>
            <person name="Nie W."/>
            <person name="Wang J."/>
            <person name="Wu Z."/>
            <person name="Liang H."/>
            <person name="Min J."/>
            <person name="Wu Q."/>
            <person name="Cheng S."/>
            <person name="Ruan J."/>
            <person name="Wang M."/>
            <person name="Shi Z."/>
            <person name="Wen M."/>
            <person name="Liu B."/>
            <person name="Ren X."/>
            <person name="Zheng H."/>
            <person name="Dong D."/>
            <person name="Cook K."/>
            <person name="Shan G."/>
            <person name="Zhang H."/>
            <person name="Kosiol C."/>
            <person name="Xie X."/>
            <person name="Lu Z."/>
            <person name="Zheng H."/>
            <person name="Li Y."/>
            <person name="Steiner C.C."/>
            <person name="Lam T.T."/>
            <person name="Lin S."/>
            <person name="Zhang Q."/>
            <person name="Li G."/>
            <person name="Tian J."/>
            <person name="Gong T."/>
            <person name="Liu H."/>
            <person name="Zhang D."/>
            <person name="Fang L."/>
            <person name="Ye C."/>
            <person name="Zhang J."/>
            <person name="Hu W."/>
            <person name="Xu A."/>
            <person name="Ren Y."/>
            <person name="Zhang G."/>
            <person name="Bruford M.W."/>
            <person name="Li Q."/>
            <person name="Ma L."/>
            <person name="Guo Y."/>
            <person name="An N."/>
            <person name="Hu Y."/>
            <person name="Zheng Y."/>
            <person name="Shi Y."/>
            <person name="Li Z."/>
            <person name="Liu Q."/>
            <person name="Chen Y."/>
            <person name="Zhao J."/>
            <person name="Qu N."/>
            <person name="Zhao S."/>
            <person name="Tian F."/>
            <person name="Wang X."/>
            <person name="Wang H."/>
            <person name="Xu L."/>
            <person name="Liu X."/>
            <person name="Vinar T."/>
            <person name="Wang Y."/>
            <person name="Lam T.W."/>
            <person name="Yiu S.M."/>
            <person name="Liu S."/>
            <person name="Zhang H."/>
            <person name="Li D."/>
            <person name="Huang Y."/>
            <person name="Wang X."/>
            <person name="Yang G."/>
            <person name="Jiang Z."/>
            <person name="Wang J."/>
            <person name="Qin N."/>
            <person name="Li L."/>
            <person name="Li J."/>
            <person name="Bolund L."/>
            <person name="Kristiansen K."/>
            <person name="Wong G.K."/>
            <person name="Olson M."/>
            <person name="Zhang X."/>
            <person name="Li S."/>
            <person name="Yang H."/>
            <person name="Wang J."/>
            <person name="Wang J."/>
        </authorList>
    </citation>
    <scope>NUCLEOTIDE SEQUENCE [LARGE SCALE GENOMIC DNA]</scope>
</reference>
<reference evidence="5" key="3">
    <citation type="submission" date="2025-09" db="UniProtKB">
        <authorList>
            <consortium name="Ensembl"/>
        </authorList>
    </citation>
    <scope>IDENTIFICATION</scope>
</reference>
<dbReference type="InterPro" id="IPR008387">
    <property type="entry name" value="ATP_synth_f6_mt"/>
</dbReference>
<sequence>QILQKLPCGIFGGPGVFRFSSIAGSAVSVRLWKTIGVTAVALLRNLILCRNSLWTRSKNINVSDRHLEDLFILGSSISKSWRGNFLNLKQTYGKADINTFSDFEFDDPKF</sequence>
<dbReference type="Gene3D" id="1.10.246.110">
    <property type="entry name" value="Mitochondrial ATP synthase-coupling factor 6"/>
    <property type="match status" value="1"/>
</dbReference>
<evidence type="ECO:0000256" key="1">
    <source>
        <dbReference type="ARBA" id="ARBA00029863"/>
    </source>
</evidence>
<dbReference type="Pfam" id="PF05511">
    <property type="entry name" value="ATP-synt_F6"/>
    <property type="match status" value="1"/>
</dbReference>
<evidence type="ECO:0000313" key="6">
    <source>
        <dbReference type="Proteomes" id="UP000008912"/>
    </source>
</evidence>
<comment type="subunit">
    <text evidence="3">Component of the ATP synthase complex composed at least of ATP5F1A/subunit alpha, ATP5F1B/subunit beta, ATP5MC1/subunit c (homooctomer), MT-ATP6/subunit a, MT-ATP8/subunit 8, ATP5ME/subunit e, ATP5MF/subunit f, ATP5MG/subunit g, ATP5MK/subunit k, ATP5MJ/subunit j, ATP5F1C/subunit gamma, ATP5F1D/subunit delta, ATP5F1E/subunit epsilon, ATP5PF/subunit F6, ATP5PB/subunit b, ATP5PD/subunit d, ATP5PO/subunit OSCP. ATP synthase complex consists of a soluble F(1) head domain (subunits alpha(3) and beta(3)) - the catalytic core - and a membrane F(0) domain - the membrane proton channel (subunits c, a, 8, e, f, g, k and j). These two domains are linked by a central stalk (subunits gamma, delta, and epsilon) rotating inside the F1 region and a stationary peripheral stalk (subunits F6, b, d, and OSCP).</text>
</comment>
<dbReference type="AlphaFoldDB" id="A0A7N5KHG4"/>
<keyword evidence="6" id="KW-1185">Reference proteome</keyword>